<organism evidence="2 3">
    <name type="scientific">Roseateles violae</name>
    <dbReference type="NCBI Taxonomy" id="3058042"/>
    <lineage>
        <taxon>Bacteria</taxon>
        <taxon>Pseudomonadati</taxon>
        <taxon>Pseudomonadota</taxon>
        <taxon>Betaproteobacteria</taxon>
        <taxon>Burkholderiales</taxon>
        <taxon>Sphaerotilaceae</taxon>
        <taxon>Roseateles</taxon>
    </lineage>
</organism>
<accession>A0ABT8DPS6</accession>
<dbReference type="InterPro" id="IPR013424">
    <property type="entry name" value="Ice-binding_C"/>
</dbReference>
<dbReference type="EMBL" id="JAUHHC010000002">
    <property type="protein sequence ID" value="MDN3920345.1"/>
    <property type="molecule type" value="Genomic_DNA"/>
</dbReference>
<feature type="chain" id="PRO_5045448694" evidence="1">
    <location>
        <begin position="20"/>
        <end position="251"/>
    </location>
</feature>
<name>A0ABT8DPS6_9BURK</name>
<proteinExistence type="predicted"/>
<keyword evidence="3" id="KW-1185">Reference proteome</keyword>
<dbReference type="NCBIfam" id="TIGR02595">
    <property type="entry name" value="PEP_CTERM"/>
    <property type="match status" value="1"/>
</dbReference>
<evidence type="ECO:0000313" key="3">
    <source>
        <dbReference type="Proteomes" id="UP001228044"/>
    </source>
</evidence>
<evidence type="ECO:0000256" key="1">
    <source>
        <dbReference type="SAM" id="SignalP"/>
    </source>
</evidence>
<gene>
    <name evidence="2" type="ORF">QWJ38_08660</name>
</gene>
<protein>
    <submittedName>
        <fullName evidence="2">PEP-CTERM sorting domain-containing protein</fullName>
    </submittedName>
</protein>
<sequence>MFRLARLTALTAAAWLSLAALPAADASTIANGGFEAGFTSWVRVDQVGSDGSFLLQSGLASPLNGDPVPAPPAGTTAAMSDGFGPGAHVLYQDFLATAGAQTLKFDLFVGNRADRFATPASLDFALTSPIGAQTLNQQVRVDLLRAAADPFSVAASDVLQSLYASQVGDPLVSGYRSFAFDLSGVLSAHGGELLRLRFAETDNLAQLQLGIDNVDIAVNSIPEPASHALLLVGLAALLARRHHAGRGGRRP</sequence>
<reference evidence="2 3" key="1">
    <citation type="submission" date="2023-06" db="EMBL/GenBank/DDBJ databases">
        <title>Pelomonas sp. PFR6 16S ribosomal RNA gene Genome sequencing and assembly.</title>
        <authorList>
            <person name="Woo H."/>
        </authorList>
    </citation>
    <scope>NUCLEOTIDE SEQUENCE [LARGE SCALE GENOMIC DNA]</scope>
    <source>
        <strain evidence="2 3">PFR6</strain>
    </source>
</reference>
<dbReference type="RefSeq" id="WP_290358649.1">
    <property type="nucleotide sequence ID" value="NZ_JAUHHC010000002.1"/>
</dbReference>
<feature type="signal peptide" evidence="1">
    <location>
        <begin position="1"/>
        <end position="19"/>
    </location>
</feature>
<comment type="caution">
    <text evidence="2">The sequence shown here is derived from an EMBL/GenBank/DDBJ whole genome shotgun (WGS) entry which is preliminary data.</text>
</comment>
<evidence type="ECO:0000313" key="2">
    <source>
        <dbReference type="EMBL" id="MDN3920345.1"/>
    </source>
</evidence>
<dbReference type="Proteomes" id="UP001228044">
    <property type="component" value="Unassembled WGS sequence"/>
</dbReference>
<keyword evidence="1" id="KW-0732">Signal</keyword>